<feature type="compositionally biased region" description="Basic and acidic residues" evidence="6">
    <location>
        <begin position="9"/>
        <end position="21"/>
    </location>
</feature>
<evidence type="ECO:0000256" key="3">
    <source>
        <dbReference type="ARBA" id="ARBA00022771"/>
    </source>
</evidence>
<keyword evidence="3" id="KW-0863">Zinc-finger</keyword>
<dbReference type="Pfam" id="PF17980">
    <property type="entry name" value="ADD_DNMT3"/>
    <property type="match status" value="1"/>
</dbReference>
<evidence type="ECO:0000256" key="2">
    <source>
        <dbReference type="ARBA" id="ARBA00022723"/>
    </source>
</evidence>
<keyword evidence="5" id="KW-0539">Nucleus</keyword>
<evidence type="ECO:0000259" key="7">
    <source>
        <dbReference type="PROSITE" id="PS51533"/>
    </source>
</evidence>
<dbReference type="InterPro" id="IPR040552">
    <property type="entry name" value="DNMT3_ADD_GATA1-like"/>
</dbReference>
<feature type="compositionally biased region" description="Pro residues" evidence="6">
    <location>
        <begin position="47"/>
        <end position="56"/>
    </location>
</feature>
<dbReference type="PROSITE" id="PS51533">
    <property type="entry name" value="ADD"/>
    <property type="match status" value="1"/>
</dbReference>
<evidence type="ECO:0000256" key="1">
    <source>
        <dbReference type="ARBA" id="ARBA00004123"/>
    </source>
</evidence>
<keyword evidence="4" id="KW-0862">Zinc</keyword>
<dbReference type="SUPFAM" id="SSF57903">
    <property type="entry name" value="FYVE/PHD zinc finger"/>
    <property type="match status" value="1"/>
</dbReference>
<dbReference type="GeneID" id="103126026"/>
<keyword evidence="8" id="KW-1185">Reference proteome</keyword>
<name>A0ABM3XVW6_ERIEU</name>
<dbReference type="RefSeq" id="XP_060052967.1">
    <property type="nucleotide sequence ID" value="XM_060196984.1"/>
</dbReference>
<evidence type="ECO:0000256" key="5">
    <source>
        <dbReference type="ARBA" id="ARBA00023242"/>
    </source>
</evidence>
<reference evidence="9" key="1">
    <citation type="submission" date="2025-08" db="UniProtKB">
        <authorList>
            <consortium name="RefSeq"/>
        </authorList>
    </citation>
    <scope>IDENTIFICATION</scope>
</reference>
<dbReference type="InterPro" id="IPR049554">
    <property type="entry name" value="DNMT3_ADD_PHD"/>
</dbReference>
<feature type="region of interest" description="Disordered" evidence="6">
    <location>
        <begin position="1"/>
        <end position="68"/>
    </location>
</feature>
<dbReference type="InterPro" id="IPR029063">
    <property type="entry name" value="SAM-dependent_MTases_sf"/>
</dbReference>
<evidence type="ECO:0000256" key="6">
    <source>
        <dbReference type="SAM" id="MobiDB-lite"/>
    </source>
</evidence>
<dbReference type="Gene3D" id="3.40.50.150">
    <property type="entry name" value="Vaccinia Virus protein VP39"/>
    <property type="match status" value="1"/>
</dbReference>
<dbReference type="Pfam" id="PF21255">
    <property type="entry name" value="DNMT3_ADD_GATA1-like"/>
    <property type="match status" value="1"/>
</dbReference>
<dbReference type="Proteomes" id="UP001652624">
    <property type="component" value="Chromosome 9"/>
</dbReference>
<dbReference type="InterPro" id="IPR050390">
    <property type="entry name" value="C5-Methyltransferase"/>
</dbReference>
<sequence length="398" mass="44611">MALSPPRPPRWDPEEPMEEPRWSPTLLDPDTELEPGLQIILVSSSEPSPPPSPEAAPSPGEEDSPEAGPPLAADVCICCGSLQVYTQHPLFQGGMCSQCKDRYLENLFLYDADGYQSFCSICGSGETLLICTRCYCFECVDSLVSPGTAARVQAMSRWACFLCLPFPLSGRLRRRDRWRQRLKDFYDRESDHPLEMYKTVSVWKREPVRVLSLFGDIRKELKSLGFLGGAGLGQLKHLDDVTDVVRKDVDAWGPFDLVFGSTPPLGQACDHPPGWYLFQFHRLLQYARPPPGGRPFFWMFVDNLALTEDTQAIATRFLEIKPATLQEVRGRAPLSAARVWSNVPAVRSRHLALGAEEEGCLQAQARLRPRPPRPPTLLRTCFLPLREYFKASPEPGAP</sequence>
<gene>
    <name evidence="9" type="primary">DNMT3L</name>
</gene>
<dbReference type="PANTHER" id="PTHR23068:SF13">
    <property type="entry name" value="DNA (CYTOSINE-5)-METHYLTRANSFERASE 3-LIKE"/>
    <property type="match status" value="1"/>
</dbReference>
<proteinExistence type="predicted"/>
<dbReference type="InterPro" id="IPR011011">
    <property type="entry name" value="Znf_FYVE_PHD"/>
</dbReference>
<dbReference type="PANTHER" id="PTHR23068">
    <property type="entry name" value="DNA CYTOSINE-5- -METHYLTRANSFERASE 3-RELATED"/>
    <property type="match status" value="1"/>
</dbReference>
<evidence type="ECO:0000256" key="4">
    <source>
        <dbReference type="ARBA" id="ARBA00022833"/>
    </source>
</evidence>
<feature type="domain" description="PHD-type" evidence="7">
    <location>
        <begin position="64"/>
        <end position="191"/>
    </location>
</feature>
<evidence type="ECO:0000313" key="9">
    <source>
        <dbReference type="RefSeq" id="XP_060052967.1"/>
    </source>
</evidence>
<protein>
    <submittedName>
        <fullName evidence="9">DNA (Cytosine-5)-methyltransferase 3-like</fullName>
    </submittedName>
</protein>
<keyword evidence="2" id="KW-0479">Metal-binding</keyword>
<dbReference type="InterPro" id="IPR025766">
    <property type="entry name" value="ADD"/>
</dbReference>
<evidence type="ECO:0000313" key="8">
    <source>
        <dbReference type="Proteomes" id="UP001652624"/>
    </source>
</evidence>
<organism evidence="8 9">
    <name type="scientific">Erinaceus europaeus</name>
    <name type="common">Western European hedgehog</name>
    <dbReference type="NCBI Taxonomy" id="9365"/>
    <lineage>
        <taxon>Eukaryota</taxon>
        <taxon>Metazoa</taxon>
        <taxon>Chordata</taxon>
        <taxon>Craniata</taxon>
        <taxon>Vertebrata</taxon>
        <taxon>Euteleostomi</taxon>
        <taxon>Mammalia</taxon>
        <taxon>Eutheria</taxon>
        <taxon>Laurasiatheria</taxon>
        <taxon>Eulipotyphla</taxon>
        <taxon>Erinaceidae</taxon>
        <taxon>Erinaceinae</taxon>
        <taxon>Erinaceus</taxon>
    </lineage>
</organism>
<accession>A0ABM3XVW6</accession>
<comment type="subcellular location">
    <subcellularLocation>
        <location evidence="1">Nucleus</location>
    </subcellularLocation>
</comment>